<dbReference type="SMART" id="SM00345">
    <property type="entry name" value="HTH_GNTR"/>
    <property type="match status" value="1"/>
</dbReference>
<reference evidence="5 6" key="1">
    <citation type="submission" date="2023-04" db="EMBL/GenBank/DDBJ databases">
        <authorList>
            <person name="Hsu D."/>
        </authorList>
    </citation>
    <scope>NUCLEOTIDE SEQUENCE [LARGE SCALE GENOMIC DNA]</scope>
    <source>
        <strain evidence="5 6">MK1</strain>
    </source>
</reference>
<dbReference type="GO" id="GO:0003677">
    <property type="term" value="F:DNA binding"/>
    <property type="evidence" value="ECO:0007669"/>
    <property type="project" value="UniProtKB-KW"/>
</dbReference>
<keyword evidence="3" id="KW-0804">Transcription</keyword>
<name>A0AAU0UQZ8_9FIRM</name>
<protein>
    <submittedName>
        <fullName evidence="5">GntR family transcriptional regulator</fullName>
    </submittedName>
</protein>
<evidence type="ECO:0000313" key="5">
    <source>
        <dbReference type="EMBL" id="WRO22625.1"/>
    </source>
</evidence>
<dbReference type="Gene3D" id="1.20.120.530">
    <property type="entry name" value="GntR ligand-binding domain-like"/>
    <property type="match status" value="1"/>
</dbReference>
<dbReference type="InterPro" id="IPR036388">
    <property type="entry name" value="WH-like_DNA-bd_sf"/>
</dbReference>
<gene>
    <name evidence="5" type="ORF">MFMK1_002463</name>
</gene>
<sequence length="231" mass="26801">MVYIEKKKKALDDIVYEKLKNGILRNNLPPNYQLVESEIAKILNVSRTPVHTALKLLERDGLIAIVPNKGACVTRRSFNQIKNAFTVRVELEKLSVRLAAEKITDDNIRQMENILAREKQAYEARERAEAYEDGANFHILISKITENDCLINYINEIIIKTDVYNIFYVLNDPELNKKYRTPGQHRDILYALAEKDTDTAVKKMEEHIESTKAQLNLYVNYEVKGLDEIFR</sequence>
<keyword evidence="1" id="KW-0805">Transcription regulation</keyword>
<feature type="domain" description="HTH gntR-type" evidence="4">
    <location>
        <begin position="9"/>
        <end position="76"/>
    </location>
</feature>
<proteinExistence type="predicted"/>
<dbReference type="PROSITE" id="PS50949">
    <property type="entry name" value="HTH_GNTR"/>
    <property type="match status" value="1"/>
</dbReference>
<organism evidence="5 6">
    <name type="scientific">Metallumcola ferriviriculae</name>
    <dbReference type="NCBI Taxonomy" id="3039180"/>
    <lineage>
        <taxon>Bacteria</taxon>
        <taxon>Bacillati</taxon>
        <taxon>Bacillota</taxon>
        <taxon>Clostridia</taxon>
        <taxon>Neomoorellales</taxon>
        <taxon>Desulfitibacteraceae</taxon>
        <taxon>Metallumcola</taxon>
    </lineage>
</organism>
<dbReference type="SUPFAM" id="SSF46785">
    <property type="entry name" value="Winged helix' DNA-binding domain"/>
    <property type="match status" value="1"/>
</dbReference>
<evidence type="ECO:0000256" key="2">
    <source>
        <dbReference type="ARBA" id="ARBA00023125"/>
    </source>
</evidence>
<evidence type="ECO:0000256" key="1">
    <source>
        <dbReference type="ARBA" id="ARBA00023015"/>
    </source>
</evidence>
<dbReference type="InterPro" id="IPR008920">
    <property type="entry name" value="TF_FadR/GntR_C"/>
</dbReference>
<dbReference type="KEGG" id="dbc:MFMK1_002463"/>
<dbReference type="Gene3D" id="1.10.10.10">
    <property type="entry name" value="Winged helix-like DNA-binding domain superfamily/Winged helix DNA-binding domain"/>
    <property type="match status" value="1"/>
</dbReference>
<dbReference type="InterPro" id="IPR036390">
    <property type="entry name" value="WH_DNA-bd_sf"/>
</dbReference>
<dbReference type="Proteomes" id="UP001329915">
    <property type="component" value="Chromosome"/>
</dbReference>
<dbReference type="InterPro" id="IPR011711">
    <property type="entry name" value="GntR_C"/>
</dbReference>
<accession>A0AAU0UQZ8</accession>
<dbReference type="AlphaFoldDB" id="A0AAU0UQZ8"/>
<dbReference type="SUPFAM" id="SSF48008">
    <property type="entry name" value="GntR ligand-binding domain-like"/>
    <property type="match status" value="1"/>
</dbReference>
<dbReference type="SMART" id="SM00895">
    <property type="entry name" value="FCD"/>
    <property type="match status" value="1"/>
</dbReference>
<dbReference type="PANTHER" id="PTHR43537:SF51">
    <property type="entry name" value="HTH-TYPE TRANSCRIPTIONAL REGULATOR LGOR-RELATED"/>
    <property type="match status" value="1"/>
</dbReference>
<dbReference type="GO" id="GO:0003700">
    <property type="term" value="F:DNA-binding transcription factor activity"/>
    <property type="evidence" value="ECO:0007669"/>
    <property type="project" value="InterPro"/>
</dbReference>
<dbReference type="RefSeq" id="WP_366922034.1">
    <property type="nucleotide sequence ID" value="NZ_CP121694.1"/>
</dbReference>
<dbReference type="PANTHER" id="PTHR43537">
    <property type="entry name" value="TRANSCRIPTIONAL REGULATOR, GNTR FAMILY"/>
    <property type="match status" value="1"/>
</dbReference>
<keyword evidence="6" id="KW-1185">Reference proteome</keyword>
<evidence type="ECO:0000259" key="4">
    <source>
        <dbReference type="PROSITE" id="PS50949"/>
    </source>
</evidence>
<evidence type="ECO:0000256" key="3">
    <source>
        <dbReference type="ARBA" id="ARBA00023163"/>
    </source>
</evidence>
<dbReference type="InterPro" id="IPR000524">
    <property type="entry name" value="Tscrpt_reg_HTH_GntR"/>
</dbReference>
<dbReference type="EMBL" id="CP121694">
    <property type="protein sequence ID" value="WRO22625.1"/>
    <property type="molecule type" value="Genomic_DNA"/>
</dbReference>
<evidence type="ECO:0000313" key="6">
    <source>
        <dbReference type="Proteomes" id="UP001329915"/>
    </source>
</evidence>
<keyword evidence="2" id="KW-0238">DNA-binding</keyword>
<dbReference type="Pfam" id="PF00392">
    <property type="entry name" value="GntR"/>
    <property type="match status" value="1"/>
</dbReference>
<dbReference type="CDD" id="cd07377">
    <property type="entry name" value="WHTH_GntR"/>
    <property type="match status" value="1"/>
</dbReference>
<dbReference type="Pfam" id="PF07729">
    <property type="entry name" value="FCD"/>
    <property type="match status" value="1"/>
</dbReference>